<evidence type="ECO:0000313" key="2">
    <source>
        <dbReference type="EMBL" id="OEH77141.1"/>
    </source>
</evidence>
<accession>A0A1D3D118</accession>
<dbReference type="AlphaFoldDB" id="A0A1D3D118"/>
<name>A0A1D3D118_9EIME</name>
<comment type="caution">
    <text evidence="2">The sequence shown here is derived from an EMBL/GenBank/DDBJ whole genome shotgun (WGS) entry which is preliminary data.</text>
</comment>
<feature type="compositionally biased region" description="Low complexity" evidence="1">
    <location>
        <begin position="60"/>
        <end position="71"/>
    </location>
</feature>
<dbReference type="EMBL" id="JROU02001199">
    <property type="protein sequence ID" value="OEH77141.1"/>
    <property type="molecule type" value="Genomic_DNA"/>
</dbReference>
<dbReference type="VEuPathDB" id="ToxoDB:cyc_05770"/>
<evidence type="ECO:0000313" key="3">
    <source>
        <dbReference type="Proteomes" id="UP000095192"/>
    </source>
</evidence>
<keyword evidence="3" id="KW-1185">Reference proteome</keyword>
<protein>
    <submittedName>
        <fullName evidence="2">Uncharacterized protein</fullName>
    </submittedName>
</protein>
<sequence>MPLPTTPAGALAQSIAAKQRSSTIFDDAPPLRRPSACSTDRQTQLFVRNLRTTAPPEMRSPSISRSSSNFSAQLQRQTLSRAQQSYMRTTSSSRSRSRNPLPECNDLSPHQSQPQYSSSTRVRSPSPYRVASMNSVPAVATHSTGRTATLRQGQPPLPRARRPFVQRSVDAEQHSATRQHHTACNHDAPTVGKSLYSWQAKKMHQDSLEEQQKLRSLSSSWTVQDPLKSAGTMRAGLGESDDGPLELDASDQRELSQITASLEMHRLFPRSATTYSTQAGTTQGPLASGTVDAEPKTRQQNQTSAGFALLQESHETSLVPRTTEHQQQRKGILPHLIQPSWHQQKLQQQQPLSRPWPCPQQQDTTPSVDILEPGKAAEVGKFSGVSGRRGVGLSTFGVSAFGEESPEGKGAYSGMANLFGLFGWCARFALVLVVCLWRLLNTSYDSWSARQFKESFMAQMTGESLIGEGLVGEQSQLGVGGMRKTNGEAGAALKSQSLLHRITARQAPHRHQHEQQDQSCHVHRDKSIVPGGVPRSTSLEGLTLSEAHGRRGGHSSLQSFNVCNEQAGMYGSLLPKALSLAVAAFCLVCWLFMETPREEFVDFDFMPPNQGIYGDCISISNCPPSEVGSL</sequence>
<organism evidence="2 3">
    <name type="scientific">Cyclospora cayetanensis</name>
    <dbReference type="NCBI Taxonomy" id="88456"/>
    <lineage>
        <taxon>Eukaryota</taxon>
        <taxon>Sar</taxon>
        <taxon>Alveolata</taxon>
        <taxon>Apicomplexa</taxon>
        <taxon>Conoidasida</taxon>
        <taxon>Coccidia</taxon>
        <taxon>Eucoccidiorida</taxon>
        <taxon>Eimeriorina</taxon>
        <taxon>Eimeriidae</taxon>
        <taxon>Cyclospora</taxon>
    </lineage>
</organism>
<feature type="region of interest" description="Disordered" evidence="1">
    <location>
        <begin position="1"/>
        <end position="160"/>
    </location>
</feature>
<dbReference type="VEuPathDB" id="ToxoDB:LOC34622075"/>
<feature type="region of interest" description="Disordered" evidence="1">
    <location>
        <begin position="343"/>
        <end position="368"/>
    </location>
</feature>
<dbReference type="Proteomes" id="UP000095192">
    <property type="component" value="Unassembled WGS sequence"/>
</dbReference>
<dbReference type="InParanoid" id="A0A1D3D118"/>
<feature type="compositionally biased region" description="Low complexity" evidence="1">
    <location>
        <begin position="108"/>
        <end position="119"/>
    </location>
</feature>
<gene>
    <name evidence="2" type="ORF">cyc_05770</name>
</gene>
<proteinExistence type="predicted"/>
<feature type="compositionally biased region" description="Polar residues" evidence="1">
    <location>
        <begin position="36"/>
        <end position="52"/>
    </location>
</feature>
<evidence type="ECO:0000256" key="1">
    <source>
        <dbReference type="SAM" id="MobiDB-lite"/>
    </source>
</evidence>
<reference evidence="2 3" key="1">
    <citation type="journal article" date="2016" name="BMC Genomics">
        <title>Comparative genomics reveals Cyclospora cayetanensis possesses coccidia-like metabolism and invasion components but unique surface antigens.</title>
        <authorList>
            <person name="Liu S."/>
            <person name="Wang L."/>
            <person name="Zheng H."/>
            <person name="Xu Z."/>
            <person name="Roellig D.M."/>
            <person name="Li N."/>
            <person name="Frace M.A."/>
            <person name="Tang K."/>
            <person name="Arrowood M.J."/>
            <person name="Moss D.M."/>
            <person name="Zhang L."/>
            <person name="Feng Y."/>
            <person name="Xiao L."/>
        </authorList>
    </citation>
    <scope>NUCLEOTIDE SEQUENCE [LARGE SCALE GENOMIC DNA]</scope>
    <source>
        <strain evidence="2 3">CHN_HEN01</strain>
    </source>
</reference>
<feature type="compositionally biased region" description="Polar residues" evidence="1">
    <location>
        <begin position="141"/>
        <end position="152"/>
    </location>
</feature>
<feature type="compositionally biased region" description="Polar residues" evidence="1">
    <location>
        <begin position="72"/>
        <end position="87"/>
    </location>
</feature>